<keyword evidence="6" id="KW-1185">Reference proteome</keyword>
<evidence type="ECO:0000313" key="6">
    <source>
        <dbReference type="Proteomes" id="UP000682134"/>
    </source>
</evidence>
<dbReference type="GO" id="GO:0016020">
    <property type="term" value="C:membrane"/>
    <property type="evidence" value="ECO:0007669"/>
    <property type="project" value="InterPro"/>
</dbReference>
<feature type="transmembrane region" description="Helical" evidence="3">
    <location>
        <begin position="94"/>
        <end position="116"/>
    </location>
</feature>
<feature type="transmembrane region" description="Helical" evidence="3">
    <location>
        <begin position="213"/>
        <end position="234"/>
    </location>
</feature>
<comment type="similarity">
    <text evidence="2">Belongs to the EamA transporter family.</text>
</comment>
<evidence type="ECO:0000256" key="1">
    <source>
        <dbReference type="ARBA" id="ARBA00004127"/>
    </source>
</evidence>
<dbReference type="Pfam" id="PF00892">
    <property type="entry name" value="EamA"/>
    <property type="match status" value="2"/>
</dbReference>
<dbReference type="AlphaFoldDB" id="A0A940SIM3"/>
<proteinExistence type="inferred from homology"/>
<comment type="subcellular location">
    <subcellularLocation>
        <location evidence="1">Endomembrane system</location>
        <topology evidence="1">Multi-pass membrane protein</topology>
    </subcellularLocation>
</comment>
<comment type="caution">
    <text evidence="5">The sequence shown here is derived from an EMBL/GenBank/DDBJ whole genome shotgun (WGS) entry which is preliminary data.</text>
</comment>
<reference evidence="5" key="1">
    <citation type="submission" date="2021-04" db="EMBL/GenBank/DDBJ databases">
        <title>Genome seq and assembly of Bacillus sp.</title>
        <authorList>
            <person name="Chhetri G."/>
        </authorList>
    </citation>
    <scope>NUCLEOTIDE SEQUENCE</scope>
    <source>
        <strain evidence="5">RG28</strain>
    </source>
</reference>
<keyword evidence="3" id="KW-0472">Membrane</keyword>
<feature type="transmembrane region" description="Helical" evidence="3">
    <location>
        <begin position="181"/>
        <end position="201"/>
    </location>
</feature>
<keyword evidence="3" id="KW-0812">Transmembrane</keyword>
<dbReference type="Proteomes" id="UP000682134">
    <property type="component" value="Unassembled WGS sequence"/>
</dbReference>
<evidence type="ECO:0000256" key="3">
    <source>
        <dbReference type="SAM" id="Phobius"/>
    </source>
</evidence>
<keyword evidence="3" id="KW-1133">Transmembrane helix</keyword>
<feature type="domain" description="EamA" evidence="4">
    <location>
        <begin position="151"/>
        <end position="284"/>
    </location>
</feature>
<dbReference type="InterPro" id="IPR037185">
    <property type="entry name" value="EmrE-like"/>
</dbReference>
<feature type="transmembrane region" description="Helical" evidence="3">
    <location>
        <begin position="241"/>
        <end position="261"/>
    </location>
</feature>
<protein>
    <submittedName>
        <fullName evidence="5">DMT family transporter</fullName>
    </submittedName>
</protein>
<name>A0A940SIM3_9BACI</name>
<sequence length="303" mass="33736">MKKTTANGMMILMILSILFISTSAIFAKWTTASPSVLSMYRLWFACIWMIPIVLNRKEEVKSIPKKNFRIFALAGFFLAFHFILWYGSLVFTSVASSTIILALQPLVAMIFGYFLFKEKTNKSSLICMLIAISGVVFIGMGDIGLSVNAFKGDLLSFFSVIAAVAYLLVGQQNVKGLTHWIYTFFVFLFAAIFLTIYNVITADNFFHYKLQDWGIFVALAVIPSLAHIIHNYLLNYVNATTISMSILGEPVGASILAFFLLNEVLAGFQLIGGVIVIISVFLYLVQQQKVLAMKISEETITSA</sequence>
<gene>
    <name evidence="5" type="ORF">J5Y03_05395</name>
</gene>
<dbReference type="SUPFAM" id="SSF103481">
    <property type="entry name" value="Multidrug resistance efflux transporter EmrE"/>
    <property type="match status" value="2"/>
</dbReference>
<evidence type="ECO:0000313" key="5">
    <source>
        <dbReference type="EMBL" id="MBP0724621.1"/>
    </source>
</evidence>
<accession>A0A940SIM3</accession>
<feature type="transmembrane region" description="Helical" evidence="3">
    <location>
        <begin position="267"/>
        <end position="285"/>
    </location>
</feature>
<feature type="transmembrane region" description="Helical" evidence="3">
    <location>
        <begin position="67"/>
        <end position="88"/>
    </location>
</feature>
<evidence type="ECO:0000256" key="2">
    <source>
        <dbReference type="ARBA" id="ARBA00007362"/>
    </source>
</evidence>
<organism evidence="5 6">
    <name type="scientific">Gottfriedia endophytica</name>
    <dbReference type="NCBI Taxonomy" id="2820819"/>
    <lineage>
        <taxon>Bacteria</taxon>
        <taxon>Bacillati</taxon>
        <taxon>Bacillota</taxon>
        <taxon>Bacilli</taxon>
        <taxon>Bacillales</taxon>
        <taxon>Bacillaceae</taxon>
        <taxon>Gottfriedia</taxon>
    </lineage>
</organism>
<dbReference type="PANTHER" id="PTHR22911:SF76">
    <property type="entry name" value="EAMA DOMAIN-CONTAINING PROTEIN"/>
    <property type="match status" value="1"/>
</dbReference>
<feature type="transmembrane region" description="Helical" evidence="3">
    <location>
        <begin position="123"/>
        <end position="143"/>
    </location>
</feature>
<feature type="transmembrane region" description="Helical" evidence="3">
    <location>
        <begin position="149"/>
        <end position="169"/>
    </location>
</feature>
<feature type="transmembrane region" description="Helical" evidence="3">
    <location>
        <begin position="37"/>
        <end position="55"/>
    </location>
</feature>
<feature type="domain" description="EamA" evidence="4">
    <location>
        <begin position="10"/>
        <end position="139"/>
    </location>
</feature>
<dbReference type="PANTHER" id="PTHR22911">
    <property type="entry name" value="ACYL-MALONYL CONDENSING ENZYME-RELATED"/>
    <property type="match status" value="1"/>
</dbReference>
<dbReference type="RefSeq" id="WP_209403347.1">
    <property type="nucleotide sequence ID" value="NZ_JAGIYQ010000003.1"/>
</dbReference>
<dbReference type="EMBL" id="JAGIYQ010000003">
    <property type="protein sequence ID" value="MBP0724621.1"/>
    <property type="molecule type" value="Genomic_DNA"/>
</dbReference>
<dbReference type="InterPro" id="IPR000620">
    <property type="entry name" value="EamA_dom"/>
</dbReference>
<evidence type="ECO:0000259" key="4">
    <source>
        <dbReference type="Pfam" id="PF00892"/>
    </source>
</evidence>